<dbReference type="AlphaFoldDB" id="A0A2S8BDC2"/>
<protein>
    <recommendedName>
        <fullName evidence="3">FAD-binding oxidoreductase</fullName>
    </recommendedName>
</protein>
<name>A0A2S8BDC2_9MYCO</name>
<proteinExistence type="predicted"/>
<evidence type="ECO:0008006" key="3">
    <source>
        <dbReference type="Google" id="ProtNLM"/>
    </source>
</evidence>
<sequence length="67" mass="7281">MSAPTSDLIAALRRAGIAEVDDSVRRRAEYSTDASLYRVLPTVVVFPRHPDEIAAVVEVSRTGRGGR</sequence>
<dbReference type="SUPFAM" id="SSF56176">
    <property type="entry name" value="FAD-binding/transporter-associated domain-like"/>
    <property type="match status" value="1"/>
</dbReference>
<evidence type="ECO:0000313" key="2">
    <source>
        <dbReference type="Proteomes" id="UP000238296"/>
    </source>
</evidence>
<accession>A0A2S8BDC2</accession>
<evidence type="ECO:0000313" key="1">
    <source>
        <dbReference type="EMBL" id="PQM44635.1"/>
    </source>
</evidence>
<organism evidence="1 2">
    <name type="scientific">Mycobacterium talmoniae</name>
    <dbReference type="NCBI Taxonomy" id="1858794"/>
    <lineage>
        <taxon>Bacteria</taxon>
        <taxon>Bacillati</taxon>
        <taxon>Actinomycetota</taxon>
        <taxon>Actinomycetes</taxon>
        <taxon>Mycobacteriales</taxon>
        <taxon>Mycobacteriaceae</taxon>
        <taxon>Mycobacterium</taxon>
    </lineage>
</organism>
<dbReference type="InterPro" id="IPR036318">
    <property type="entry name" value="FAD-bd_PCMH-like_sf"/>
</dbReference>
<gene>
    <name evidence="1" type="ORF">C1Y40_05209</name>
</gene>
<reference evidence="1 2" key="1">
    <citation type="journal article" date="2017" name="Int. J. Syst. Evol. Microbiol.">
        <title>Mycobacterium talmoniae sp. nov., a slowly growing mycobacterium isolated from human respiratory samples.</title>
        <authorList>
            <person name="Davidson R.M."/>
            <person name="DeGroote M.A."/>
            <person name="Marola J.L."/>
            <person name="Buss S."/>
            <person name="Jones V."/>
            <person name="McNeil M.R."/>
            <person name="Freifeld A.G."/>
            <person name="Elaine Epperson L."/>
            <person name="Hasan N.A."/>
            <person name="Jackson M."/>
            <person name="Iwen P.C."/>
            <person name="Salfinger M."/>
            <person name="Strong M."/>
        </authorList>
    </citation>
    <scope>NUCLEOTIDE SEQUENCE [LARGE SCALE GENOMIC DNA]</scope>
    <source>
        <strain evidence="1 2">ATCC BAA-2683</strain>
    </source>
</reference>
<dbReference type="GO" id="GO:0050660">
    <property type="term" value="F:flavin adenine dinucleotide binding"/>
    <property type="evidence" value="ECO:0007669"/>
    <property type="project" value="InterPro"/>
</dbReference>
<comment type="caution">
    <text evidence="1">The sequence shown here is derived from an EMBL/GenBank/DDBJ whole genome shotgun (WGS) entry which is preliminary data.</text>
</comment>
<dbReference type="EMBL" id="PPEA01000748">
    <property type="protein sequence ID" value="PQM44635.1"/>
    <property type="molecule type" value="Genomic_DNA"/>
</dbReference>
<dbReference type="Proteomes" id="UP000238296">
    <property type="component" value="Unassembled WGS sequence"/>
</dbReference>